<dbReference type="AlphaFoldDB" id="A0A8D4VM33"/>
<sequence length="94" mass="11089">MANLRSGIILFEWAPPFRWRPKREHYGPMRRFIWGWWSVAWFEGCGINQLLAAYRADERQRCADEVQALAELRNPASWEAQALREAAEELARGR</sequence>
<evidence type="ECO:0000313" key="1">
    <source>
        <dbReference type="EMBL" id="BBL70340.1"/>
    </source>
</evidence>
<proteinExistence type="predicted"/>
<gene>
    <name evidence="1" type="ORF">MoryE10_09460</name>
</gene>
<accession>A0A8D4VM33</accession>
<name>A0A8D4VM33_9GAMM</name>
<dbReference type="EMBL" id="AP019782">
    <property type="protein sequence ID" value="BBL70340.1"/>
    <property type="molecule type" value="Genomic_DNA"/>
</dbReference>
<protein>
    <submittedName>
        <fullName evidence="1">Uncharacterized protein</fullName>
    </submittedName>
</protein>
<dbReference type="RefSeq" id="WP_221048367.1">
    <property type="nucleotide sequence ID" value="NZ_AP019782.1"/>
</dbReference>
<dbReference type="Proteomes" id="UP000824988">
    <property type="component" value="Chromosome"/>
</dbReference>
<organism evidence="1 2">
    <name type="scientific">Methylogaea oryzae</name>
    <dbReference type="NCBI Taxonomy" id="1295382"/>
    <lineage>
        <taxon>Bacteria</taxon>
        <taxon>Pseudomonadati</taxon>
        <taxon>Pseudomonadota</taxon>
        <taxon>Gammaproteobacteria</taxon>
        <taxon>Methylococcales</taxon>
        <taxon>Methylococcaceae</taxon>
        <taxon>Methylogaea</taxon>
    </lineage>
</organism>
<reference evidence="1" key="1">
    <citation type="submission" date="2019-06" db="EMBL/GenBank/DDBJ databases">
        <title>Complete genome sequence of Methylogaea oryzae strain JCM16910.</title>
        <authorList>
            <person name="Asakawa S."/>
        </authorList>
    </citation>
    <scope>NUCLEOTIDE SEQUENCE</scope>
    <source>
        <strain evidence="1">E10</strain>
    </source>
</reference>
<keyword evidence="2" id="KW-1185">Reference proteome</keyword>
<evidence type="ECO:0000313" key="2">
    <source>
        <dbReference type="Proteomes" id="UP000824988"/>
    </source>
</evidence>
<dbReference type="KEGG" id="moz:MoryE10_09460"/>